<evidence type="ECO:0000256" key="2">
    <source>
        <dbReference type="ARBA" id="ARBA00023015"/>
    </source>
</evidence>
<dbReference type="Pfam" id="PF03466">
    <property type="entry name" value="LysR_substrate"/>
    <property type="match status" value="1"/>
</dbReference>
<dbReference type="SUPFAM" id="SSF53850">
    <property type="entry name" value="Periplasmic binding protein-like II"/>
    <property type="match status" value="1"/>
</dbReference>
<keyword evidence="3" id="KW-0238">DNA-binding</keyword>
<gene>
    <name evidence="7" type="ORF">DFR70_11121</name>
</gene>
<comment type="caution">
    <text evidence="7">The sequence shown here is derived from an EMBL/GenBank/DDBJ whole genome shotgun (WGS) entry which is preliminary data.</text>
</comment>
<protein>
    <submittedName>
        <fullName evidence="7">LysR family transcriptional regulator</fullName>
    </submittedName>
</protein>
<evidence type="ECO:0000313" key="7">
    <source>
        <dbReference type="EMBL" id="PXX59639.1"/>
    </source>
</evidence>
<dbReference type="Proteomes" id="UP000247569">
    <property type="component" value="Unassembled WGS sequence"/>
</dbReference>
<dbReference type="GO" id="GO:0032993">
    <property type="term" value="C:protein-DNA complex"/>
    <property type="evidence" value="ECO:0007669"/>
    <property type="project" value="TreeGrafter"/>
</dbReference>
<evidence type="ECO:0000256" key="4">
    <source>
        <dbReference type="ARBA" id="ARBA00023159"/>
    </source>
</evidence>
<dbReference type="InterPro" id="IPR005119">
    <property type="entry name" value="LysR_subst-bd"/>
</dbReference>
<dbReference type="CDD" id="cd08414">
    <property type="entry name" value="PBP2_LTTR_aromatics_like"/>
    <property type="match status" value="1"/>
</dbReference>
<evidence type="ECO:0000256" key="1">
    <source>
        <dbReference type="ARBA" id="ARBA00009437"/>
    </source>
</evidence>
<accession>A0A318JSY4</accession>
<dbReference type="SUPFAM" id="SSF46785">
    <property type="entry name" value="Winged helix' DNA-binding domain"/>
    <property type="match status" value="1"/>
</dbReference>
<dbReference type="AlphaFoldDB" id="A0A318JSY4"/>
<dbReference type="InterPro" id="IPR000847">
    <property type="entry name" value="LysR_HTH_N"/>
</dbReference>
<dbReference type="PROSITE" id="PS50931">
    <property type="entry name" value="HTH_LYSR"/>
    <property type="match status" value="1"/>
</dbReference>
<dbReference type="PRINTS" id="PR00039">
    <property type="entry name" value="HTHLYSR"/>
</dbReference>
<evidence type="ECO:0000256" key="3">
    <source>
        <dbReference type="ARBA" id="ARBA00023125"/>
    </source>
</evidence>
<dbReference type="PANTHER" id="PTHR30346:SF17">
    <property type="entry name" value="LYSR FAMILY TRANSCRIPTIONAL REGULATOR"/>
    <property type="match status" value="1"/>
</dbReference>
<dbReference type="Gene3D" id="1.10.10.10">
    <property type="entry name" value="Winged helix-like DNA-binding domain superfamily/Winged helix DNA-binding domain"/>
    <property type="match status" value="1"/>
</dbReference>
<dbReference type="InterPro" id="IPR036388">
    <property type="entry name" value="WH-like_DNA-bd_sf"/>
</dbReference>
<feature type="domain" description="HTH lysR-type" evidence="6">
    <location>
        <begin position="1"/>
        <end position="60"/>
    </location>
</feature>
<dbReference type="Gene3D" id="3.40.190.10">
    <property type="entry name" value="Periplasmic binding protein-like II"/>
    <property type="match status" value="2"/>
</dbReference>
<dbReference type="InterPro" id="IPR036390">
    <property type="entry name" value="WH_DNA-bd_sf"/>
</dbReference>
<name>A0A318JSY4_9NOCA</name>
<keyword evidence="8" id="KW-1185">Reference proteome</keyword>
<dbReference type="EMBL" id="QJKF01000011">
    <property type="protein sequence ID" value="PXX59639.1"/>
    <property type="molecule type" value="Genomic_DNA"/>
</dbReference>
<keyword evidence="4" id="KW-0010">Activator</keyword>
<evidence type="ECO:0000313" key="8">
    <source>
        <dbReference type="Proteomes" id="UP000247569"/>
    </source>
</evidence>
<organism evidence="7 8">
    <name type="scientific">Nocardia tenerifensis</name>
    <dbReference type="NCBI Taxonomy" id="228006"/>
    <lineage>
        <taxon>Bacteria</taxon>
        <taxon>Bacillati</taxon>
        <taxon>Actinomycetota</taxon>
        <taxon>Actinomycetes</taxon>
        <taxon>Mycobacteriales</taxon>
        <taxon>Nocardiaceae</taxon>
        <taxon>Nocardia</taxon>
    </lineage>
</organism>
<dbReference type="PANTHER" id="PTHR30346">
    <property type="entry name" value="TRANSCRIPTIONAL DUAL REGULATOR HCAR-RELATED"/>
    <property type="match status" value="1"/>
</dbReference>
<evidence type="ECO:0000259" key="6">
    <source>
        <dbReference type="PROSITE" id="PS50931"/>
    </source>
</evidence>
<dbReference type="RefSeq" id="WP_040741630.1">
    <property type="nucleotide sequence ID" value="NZ_QJKF01000011.1"/>
</dbReference>
<dbReference type="OrthoDB" id="3176554at2"/>
<dbReference type="GO" id="GO:0003700">
    <property type="term" value="F:DNA-binding transcription factor activity"/>
    <property type="evidence" value="ECO:0007669"/>
    <property type="project" value="InterPro"/>
</dbReference>
<dbReference type="FunFam" id="1.10.10.10:FF:000001">
    <property type="entry name" value="LysR family transcriptional regulator"/>
    <property type="match status" value="1"/>
</dbReference>
<reference evidence="7 8" key="1">
    <citation type="submission" date="2018-05" db="EMBL/GenBank/DDBJ databases">
        <title>Genomic Encyclopedia of Type Strains, Phase IV (KMG-IV): sequencing the most valuable type-strain genomes for metagenomic binning, comparative biology and taxonomic classification.</title>
        <authorList>
            <person name="Goeker M."/>
        </authorList>
    </citation>
    <scope>NUCLEOTIDE SEQUENCE [LARGE SCALE GENOMIC DNA]</scope>
    <source>
        <strain evidence="7 8">DSM 44704</strain>
    </source>
</reference>
<dbReference type="Pfam" id="PF00126">
    <property type="entry name" value="HTH_1"/>
    <property type="match status" value="1"/>
</dbReference>
<comment type="similarity">
    <text evidence="1">Belongs to the LysR transcriptional regulatory family.</text>
</comment>
<sequence>MDLTQRLLEQYVAVAEEQHFGRAARRLSMSQPPLSQAIARLERGLGVTLLERGTRSVRLTPAGAAFARDATRLLAAQQAAIDRARRIGHGLSGELRVGTVTLLDYRYVPAVLRAAAEDLPGIHLRLHQDPSAATLVDMVRADALDLAFARSPVTEADDLTVEIVATDRLVAALPRTHRWAGRASIELAELRSENFVLPSAAAPELAQQVQLACREAGFTPRDYASADATVGLLTYVAAGLCVSLVPEMPFPEVKFVPLHNPSTFAEIPLVSVHRNDADISVRRLIEVVRTVRPPEAGRREDS</sequence>
<keyword evidence="5" id="KW-0804">Transcription</keyword>
<dbReference type="GO" id="GO:0003677">
    <property type="term" value="F:DNA binding"/>
    <property type="evidence" value="ECO:0007669"/>
    <property type="project" value="UniProtKB-KW"/>
</dbReference>
<keyword evidence="2" id="KW-0805">Transcription regulation</keyword>
<evidence type="ECO:0000256" key="5">
    <source>
        <dbReference type="ARBA" id="ARBA00023163"/>
    </source>
</evidence>
<proteinExistence type="inferred from homology"/>